<keyword evidence="1" id="KW-1133">Transmembrane helix</keyword>
<accession>A0A1D3L5I7</accession>
<dbReference type="InterPro" id="IPR007560">
    <property type="entry name" value="Restrct_endonuc_IV_Mrr"/>
</dbReference>
<feature type="domain" description="Restriction endonuclease type IV Mrr" evidence="2">
    <location>
        <begin position="1"/>
        <end position="112"/>
    </location>
</feature>
<keyword evidence="3" id="KW-0540">Nuclease</keyword>
<dbReference type="GO" id="GO:0003677">
    <property type="term" value="F:DNA binding"/>
    <property type="evidence" value="ECO:0007669"/>
    <property type="project" value="InterPro"/>
</dbReference>
<evidence type="ECO:0000259" key="2">
    <source>
        <dbReference type="Pfam" id="PF04471"/>
    </source>
</evidence>
<keyword evidence="1" id="KW-0472">Membrane</keyword>
<dbReference type="EMBL" id="LT607756">
    <property type="protein sequence ID" value="SCG86883.1"/>
    <property type="molecule type" value="Genomic_DNA"/>
</dbReference>
<dbReference type="PANTHER" id="PTHR30015">
    <property type="entry name" value="MRR RESTRICTION SYSTEM PROTEIN"/>
    <property type="match status" value="1"/>
</dbReference>
<dbReference type="GO" id="GO:0015666">
    <property type="term" value="F:restriction endodeoxyribonuclease activity"/>
    <property type="evidence" value="ECO:0007669"/>
    <property type="project" value="TreeGrafter"/>
</dbReference>
<dbReference type="Proteomes" id="UP000094707">
    <property type="component" value="Chromosome I"/>
</dbReference>
<organism evidence="3 4">
    <name type="scientific">Methanobacterium congolense</name>
    <dbReference type="NCBI Taxonomy" id="118062"/>
    <lineage>
        <taxon>Archaea</taxon>
        <taxon>Methanobacteriati</taxon>
        <taxon>Methanobacteriota</taxon>
        <taxon>Methanomada group</taxon>
        <taxon>Methanobacteria</taxon>
        <taxon>Methanobacteriales</taxon>
        <taxon>Methanobacteriaceae</taxon>
        <taxon>Methanobacterium</taxon>
    </lineage>
</organism>
<sequence length="267" mass="29251">MEKNRLVKFVAKVMEESGFKVYQNFKTSRHMIDIYGVLPTVLGDIGVVVACKNYDERWEVGLDVLKEMEMVAKTLKASKVVVVTTSYFTKSAINYAGRRNIKIVDKEGLITMAKNFSGNSASISEPNSDVVMDEFEDDEEYIPSSKPISKPKSRVVTTGLINRGKQSLSKKSGQSSAISIGPIIKAILKNIIALIIIVFLLSSLAAYLISFGYKNTAVLGVSKILISALLAYGIVALVEKDAAKMLTKGTTVFIVTMIMHVIIIILT</sequence>
<keyword evidence="4" id="KW-1185">Reference proteome</keyword>
<proteinExistence type="predicted"/>
<dbReference type="InterPro" id="IPR011856">
    <property type="entry name" value="tRNA_endonuc-like_dom_sf"/>
</dbReference>
<feature type="transmembrane region" description="Helical" evidence="1">
    <location>
        <begin position="217"/>
        <end position="238"/>
    </location>
</feature>
<dbReference type="PANTHER" id="PTHR30015:SF7">
    <property type="entry name" value="TYPE IV METHYL-DIRECTED RESTRICTION ENZYME ECOKMRR"/>
    <property type="match status" value="1"/>
</dbReference>
<keyword evidence="3" id="KW-0378">Hydrolase</keyword>
<dbReference type="InterPro" id="IPR052906">
    <property type="entry name" value="Type_IV_Methyl-Rstrct_Enzyme"/>
</dbReference>
<dbReference type="SUPFAM" id="SSF52980">
    <property type="entry name" value="Restriction endonuclease-like"/>
    <property type="match status" value="1"/>
</dbReference>
<keyword evidence="1" id="KW-0812">Transmembrane</keyword>
<dbReference type="Gene3D" id="3.40.1350.10">
    <property type="match status" value="1"/>
</dbReference>
<dbReference type="Pfam" id="PF04471">
    <property type="entry name" value="Mrr_cat"/>
    <property type="match status" value="1"/>
</dbReference>
<evidence type="ECO:0000313" key="4">
    <source>
        <dbReference type="Proteomes" id="UP000094707"/>
    </source>
</evidence>
<evidence type="ECO:0000256" key="1">
    <source>
        <dbReference type="SAM" id="Phobius"/>
    </source>
</evidence>
<dbReference type="PATRIC" id="fig|129848.4.peg.2397"/>
<evidence type="ECO:0000313" key="3">
    <source>
        <dbReference type="EMBL" id="SCG86883.1"/>
    </source>
</evidence>
<keyword evidence="3" id="KW-0255">Endonuclease</keyword>
<reference evidence="3 4" key="1">
    <citation type="submission" date="2016-08" db="EMBL/GenBank/DDBJ databases">
        <authorList>
            <person name="Seilhamer J.J."/>
        </authorList>
    </citation>
    <scope>NUCLEOTIDE SEQUENCE [LARGE SCALE GENOMIC DNA]</scope>
    <source>
        <strain evidence="3">Buetzberg</strain>
    </source>
</reference>
<name>A0A1D3L5I7_9EURY</name>
<dbReference type="AlphaFoldDB" id="A0A1D3L5I7"/>
<gene>
    <name evidence="3" type="ORF">MCBB_2347</name>
</gene>
<dbReference type="InterPro" id="IPR011335">
    <property type="entry name" value="Restrct_endonuc-II-like"/>
</dbReference>
<dbReference type="GO" id="GO:0009307">
    <property type="term" value="P:DNA restriction-modification system"/>
    <property type="evidence" value="ECO:0007669"/>
    <property type="project" value="InterPro"/>
</dbReference>
<dbReference type="OrthoDB" id="82545at2157"/>
<dbReference type="KEGG" id="mcub:MCBB_2347"/>
<feature type="transmembrane region" description="Helical" evidence="1">
    <location>
        <begin position="191"/>
        <end position="211"/>
    </location>
</feature>
<feature type="transmembrane region" description="Helical" evidence="1">
    <location>
        <begin position="245"/>
        <end position="266"/>
    </location>
</feature>
<protein>
    <submittedName>
        <fullName evidence="3">Restriction endonuclease</fullName>
    </submittedName>
</protein>